<reference evidence="1" key="1">
    <citation type="journal article" date="2014" name="Front. Microbiol.">
        <title>High frequency of phylogenetically diverse reductive dehalogenase-homologous genes in deep subseafloor sedimentary metagenomes.</title>
        <authorList>
            <person name="Kawai M."/>
            <person name="Futagami T."/>
            <person name="Toyoda A."/>
            <person name="Takaki Y."/>
            <person name="Nishi S."/>
            <person name="Hori S."/>
            <person name="Arai W."/>
            <person name="Tsubouchi T."/>
            <person name="Morono Y."/>
            <person name="Uchiyama I."/>
            <person name="Ito T."/>
            <person name="Fujiyama A."/>
            <person name="Inagaki F."/>
            <person name="Takami H."/>
        </authorList>
    </citation>
    <scope>NUCLEOTIDE SEQUENCE</scope>
    <source>
        <strain evidence="1">Expedition CK06-06</strain>
    </source>
</reference>
<dbReference type="AlphaFoldDB" id="X1JV61"/>
<dbReference type="EMBL" id="BARU01048718">
    <property type="protein sequence ID" value="GAH98631.1"/>
    <property type="molecule type" value="Genomic_DNA"/>
</dbReference>
<organism evidence="1">
    <name type="scientific">marine sediment metagenome</name>
    <dbReference type="NCBI Taxonomy" id="412755"/>
    <lineage>
        <taxon>unclassified sequences</taxon>
        <taxon>metagenomes</taxon>
        <taxon>ecological metagenomes</taxon>
    </lineage>
</organism>
<proteinExistence type="predicted"/>
<protein>
    <submittedName>
        <fullName evidence="1">Uncharacterized protein</fullName>
    </submittedName>
</protein>
<evidence type="ECO:0000313" key="1">
    <source>
        <dbReference type="EMBL" id="GAH98631.1"/>
    </source>
</evidence>
<comment type="caution">
    <text evidence="1">The sequence shown here is derived from an EMBL/GenBank/DDBJ whole genome shotgun (WGS) entry which is preliminary data.</text>
</comment>
<name>X1JV61_9ZZZZ</name>
<feature type="non-terminal residue" evidence="1">
    <location>
        <position position="54"/>
    </location>
</feature>
<gene>
    <name evidence="1" type="ORF">S03H2_72228</name>
</gene>
<sequence>MLDMNIKHEKEIKTKLIKCEDIENPDLHFKQLRGLGDEMIQKTSFEDLTIFLNA</sequence>
<accession>X1JV61</accession>